<name>A0A1R3HS05_9ROSI</name>
<proteinExistence type="predicted"/>
<organism evidence="1 2">
    <name type="scientific">Corchorus olitorius</name>
    <dbReference type="NCBI Taxonomy" id="93759"/>
    <lineage>
        <taxon>Eukaryota</taxon>
        <taxon>Viridiplantae</taxon>
        <taxon>Streptophyta</taxon>
        <taxon>Embryophyta</taxon>
        <taxon>Tracheophyta</taxon>
        <taxon>Spermatophyta</taxon>
        <taxon>Magnoliopsida</taxon>
        <taxon>eudicotyledons</taxon>
        <taxon>Gunneridae</taxon>
        <taxon>Pentapetalae</taxon>
        <taxon>rosids</taxon>
        <taxon>malvids</taxon>
        <taxon>Malvales</taxon>
        <taxon>Malvaceae</taxon>
        <taxon>Grewioideae</taxon>
        <taxon>Apeibeae</taxon>
        <taxon>Corchorus</taxon>
    </lineage>
</organism>
<reference evidence="2" key="1">
    <citation type="submission" date="2013-09" db="EMBL/GenBank/DDBJ databases">
        <title>Corchorus olitorius genome sequencing.</title>
        <authorList>
            <person name="Alam M."/>
            <person name="Haque M.S."/>
            <person name="Islam M.S."/>
            <person name="Emdad E.M."/>
            <person name="Islam M.M."/>
            <person name="Ahmed B."/>
            <person name="Halim A."/>
            <person name="Hossen Q.M.M."/>
            <person name="Hossain M.Z."/>
            <person name="Ahmed R."/>
            <person name="Khan M.M."/>
            <person name="Islam R."/>
            <person name="Rashid M.M."/>
            <person name="Khan S.A."/>
            <person name="Rahman M.S."/>
            <person name="Alam M."/>
            <person name="Yahiya A.S."/>
            <person name="Khan M.S."/>
            <person name="Azam M.S."/>
            <person name="Haque T."/>
            <person name="Lashkar M.Z.H."/>
            <person name="Akhand A.I."/>
            <person name="Morshed G."/>
            <person name="Roy S."/>
            <person name="Uddin K.S."/>
            <person name="Rabeya T."/>
            <person name="Hossain A.S."/>
            <person name="Chowdhury A."/>
            <person name="Snigdha A.R."/>
            <person name="Mortoza M.S."/>
            <person name="Matin S.A."/>
            <person name="Hoque S.M.E."/>
            <person name="Islam M.K."/>
            <person name="Roy D.K."/>
            <person name="Haider R."/>
            <person name="Moosa M.M."/>
            <person name="Elias S.M."/>
            <person name="Hasan A.M."/>
            <person name="Jahan S."/>
            <person name="Shafiuddin M."/>
            <person name="Mahmood N."/>
            <person name="Shommy N.S."/>
        </authorList>
    </citation>
    <scope>NUCLEOTIDE SEQUENCE [LARGE SCALE GENOMIC DNA]</scope>
    <source>
        <strain evidence="2">cv. O-4</strain>
    </source>
</reference>
<comment type="caution">
    <text evidence="1">The sequence shown here is derived from an EMBL/GenBank/DDBJ whole genome shotgun (WGS) entry which is preliminary data.</text>
</comment>
<dbReference type="EMBL" id="AWUE01019507">
    <property type="protein sequence ID" value="OMO73167.1"/>
    <property type="molecule type" value="Genomic_DNA"/>
</dbReference>
<accession>A0A1R3HS05</accession>
<sequence length="354" mass="36915">MAVDMRKSQGFVTKKYSAKLKDGSPCPKSTRFDGGEGSVRVEGSVSRRLNLLSVASGARGGGSAQLAYSASSNRWPFRNHVDSMVFRGKQAARALFSDDSSYEILSRNPGRVVSPIGGSGSPAGVGPRIVESPAGLGPIIGENSVGLPASRGEEGSRFQEEVNELYGGLGFSDNMVPANSGRGVQKSVMVSKGKGKIPAEIHGDSSTESSTTFGYGGLLGRQQIFRGGIMLGQQRSGSVSSQPISGLGGPSRGLERVDINGPAVGLGRVEESGQHVGNMRPGPRPDLMGLVNGLVVGSSINPNAAGLSDSALLFESMIEAMPQKEQGKVIRVDLIMVMCLHLSGGQSMILELIR</sequence>
<dbReference type="AlphaFoldDB" id="A0A1R3HS05"/>
<dbReference type="Proteomes" id="UP000187203">
    <property type="component" value="Unassembled WGS sequence"/>
</dbReference>
<keyword evidence="2" id="KW-1185">Reference proteome</keyword>
<protein>
    <submittedName>
        <fullName evidence="1">Uncharacterized protein</fullName>
    </submittedName>
</protein>
<gene>
    <name evidence="1" type="ORF">COLO4_27224</name>
</gene>
<evidence type="ECO:0000313" key="2">
    <source>
        <dbReference type="Proteomes" id="UP000187203"/>
    </source>
</evidence>
<evidence type="ECO:0000313" key="1">
    <source>
        <dbReference type="EMBL" id="OMO73167.1"/>
    </source>
</evidence>